<reference evidence="2 3" key="1">
    <citation type="submission" date="2015-01" db="EMBL/GenBank/DDBJ databases">
        <title>Genome of allotetraploid Gossypium barbadense reveals genomic plasticity and fiber elongation in cotton evolution.</title>
        <authorList>
            <person name="Chen X."/>
            <person name="Liu X."/>
            <person name="Zhao B."/>
            <person name="Zheng H."/>
            <person name="Hu Y."/>
            <person name="Lu G."/>
            <person name="Yang C."/>
            <person name="Chen J."/>
            <person name="Shan C."/>
            <person name="Zhang L."/>
            <person name="Zhou Y."/>
            <person name="Wang L."/>
            <person name="Guo W."/>
            <person name="Bai Y."/>
            <person name="Ruan J."/>
            <person name="Shangguan X."/>
            <person name="Mao Y."/>
            <person name="Jiang J."/>
            <person name="Zhu Y."/>
            <person name="Lei J."/>
            <person name="Kang H."/>
            <person name="Chen S."/>
            <person name="He X."/>
            <person name="Wang R."/>
            <person name="Wang Y."/>
            <person name="Chen J."/>
            <person name="Wang L."/>
            <person name="Yu S."/>
            <person name="Wang B."/>
            <person name="Wei J."/>
            <person name="Song S."/>
            <person name="Lu X."/>
            <person name="Gao Z."/>
            <person name="Gu W."/>
            <person name="Deng X."/>
            <person name="Ma D."/>
            <person name="Wang S."/>
            <person name="Liang W."/>
            <person name="Fang L."/>
            <person name="Cai C."/>
            <person name="Zhu X."/>
            <person name="Zhou B."/>
            <person name="Zhang Y."/>
            <person name="Chen Z."/>
            <person name="Xu S."/>
            <person name="Zhu R."/>
            <person name="Wang S."/>
            <person name="Zhang T."/>
            <person name="Zhao G."/>
        </authorList>
    </citation>
    <scope>NUCLEOTIDE SEQUENCE [LARGE SCALE GENOMIC DNA]</scope>
    <source>
        <strain evidence="3">cv. Xinhai21</strain>
        <tissue evidence="2">Leaf</tissue>
    </source>
</reference>
<proteinExistence type="predicted"/>
<dbReference type="AlphaFoldDB" id="A0A2P5WRW5"/>
<name>A0A2P5WRW5_GOSBA</name>
<accession>A0A2P5WRW5</accession>
<sequence>MMRLEKDIPVVVEVGFHNYSVQRRGYRGGRVGHGSRGEPFPVELQVPNYGELSAKTMMRLEKDIPVVVEVGFHNYSVQRRGYRGGRVGHGSRGEPFPVELQVPK</sequence>
<feature type="region of interest" description="Disordered" evidence="1">
    <location>
        <begin position="83"/>
        <end position="104"/>
    </location>
</feature>
<dbReference type="EMBL" id="KZ666714">
    <property type="protein sequence ID" value="PPR93824.1"/>
    <property type="molecule type" value="Genomic_DNA"/>
</dbReference>
<evidence type="ECO:0000313" key="3">
    <source>
        <dbReference type="Proteomes" id="UP000239757"/>
    </source>
</evidence>
<organism evidence="2 3">
    <name type="scientific">Gossypium barbadense</name>
    <name type="common">Sea Island cotton</name>
    <name type="synonym">Hibiscus barbadensis</name>
    <dbReference type="NCBI Taxonomy" id="3634"/>
    <lineage>
        <taxon>Eukaryota</taxon>
        <taxon>Viridiplantae</taxon>
        <taxon>Streptophyta</taxon>
        <taxon>Embryophyta</taxon>
        <taxon>Tracheophyta</taxon>
        <taxon>Spermatophyta</taxon>
        <taxon>Magnoliopsida</taxon>
        <taxon>eudicotyledons</taxon>
        <taxon>Gunneridae</taxon>
        <taxon>Pentapetalae</taxon>
        <taxon>rosids</taxon>
        <taxon>malvids</taxon>
        <taxon>Malvales</taxon>
        <taxon>Malvaceae</taxon>
        <taxon>Malvoideae</taxon>
        <taxon>Gossypium</taxon>
    </lineage>
</organism>
<evidence type="ECO:0000313" key="2">
    <source>
        <dbReference type="EMBL" id="PPR93824.1"/>
    </source>
</evidence>
<evidence type="ECO:0000256" key="1">
    <source>
        <dbReference type="SAM" id="MobiDB-lite"/>
    </source>
</evidence>
<gene>
    <name evidence="2" type="ORF">GOBAR_AA26848</name>
</gene>
<dbReference type="Proteomes" id="UP000239757">
    <property type="component" value="Unassembled WGS sequence"/>
</dbReference>
<protein>
    <submittedName>
        <fullName evidence="2">Uncharacterized protein</fullName>
    </submittedName>
</protein>